<dbReference type="InterPro" id="IPR058159">
    <property type="entry name" value="Phage_holin_10"/>
</dbReference>
<proteinExistence type="predicted"/>
<reference evidence="2" key="2">
    <citation type="submission" date="2021-08" db="EMBL/GenBank/DDBJ databases">
        <authorList>
            <person name="Tani A."/>
            <person name="Ola A."/>
            <person name="Ogura Y."/>
            <person name="Katsura K."/>
            <person name="Hayashi T."/>
        </authorList>
    </citation>
    <scope>NUCLEOTIDE SEQUENCE</scope>
    <source>
        <strain evidence="2">DSM 17168</strain>
    </source>
</reference>
<gene>
    <name evidence="2" type="ORF">GMJLKIPL_1816</name>
</gene>
<sequence>MNYEQAMSLLRTCLQIAGTLAVSRGWVSAEQAAALTDQLIVLAGAAAVIGATVWGLVARSKKNLVASAAALPEVKKVLTEPVIANAIPGNKVTASY</sequence>
<reference evidence="2" key="1">
    <citation type="journal article" date="2021" name="Front. Microbiol.">
        <title>Comprehensive Comparative Genomics and Phenotyping of Methylobacterium Species.</title>
        <authorList>
            <person name="Alessa O."/>
            <person name="Ogura Y."/>
            <person name="Fujitani Y."/>
            <person name="Takami H."/>
            <person name="Hayashi T."/>
            <person name="Sahin N."/>
            <person name="Tani A."/>
        </authorList>
    </citation>
    <scope>NUCLEOTIDE SEQUENCE</scope>
    <source>
        <strain evidence="2">DSM 17168</strain>
    </source>
</reference>
<dbReference type="Pfam" id="PF23987">
    <property type="entry name" value="Phage_holin_10"/>
    <property type="match status" value="1"/>
</dbReference>
<evidence type="ECO:0008006" key="4">
    <source>
        <dbReference type="Google" id="ProtNLM"/>
    </source>
</evidence>
<evidence type="ECO:0000313" key="2">
    <source>
        <dbReference type="EMBL" id="GJD99898.1"/>
    </source>
</evidence>
<keyword evidence="1" id="KW-0472">Membrane</keyword>
<feature type="transmembrane region" description="Helical" evidence="1">
    <location>
        <begin position="39"/>
        <end position="57"/>
    </location>
</feature>
<organism evidence="2 3">
    <name type="scientific">Methylobacterium isbiliense</name>
    <dbReference type="NCBI Taxonomy" id="315478"/>
    <lineage>
        <taxon>Bacteria</taxon>
        <taxon>Pseudomonadati</taxon>
        <taxon>Pseudomonadota</taxon>
        <taxon>Alphaproteobacteria</taxon>
        <taxon>Hyphomicrobiales</taxon>
        <taxon>Methylobacteriaceae</taxon>
        <taxon>Methylobacterium</taxon>
    </lineage>
</organism>
<dbReference type="EMBL" id="BPQQ01000018">
    <property type="protein sequence ID" value="GJD99898.1"/>
    <property type="molecule type" value="Genomic_DNA"/>
</dbReference>
<protein>
    <recommendedName>
        <fullName evidence="4">Holin</fullName>
    </recommendedName>
</protein>
<name>A0ABQ4SBL3_9HYPH</name>
<keyword evidence="1" id="KW-0812">Transmembrane</keyword>
<evidence type="ECO:0000313" key="3">
    <source>
        <dbReference type="Proteomes" id="UP001055153"/>
    </source>
</evidence>
<dbReference type="Proteomes" id="UP001055153">
    <property type="component" value="Unassembled WGS sequence"/>
</dbReference>
<keyword evidence="3" id="KW-1185">Reference proteome</keyword>
<dbReference type="RefSeq" id="WP_238234775.1">
    <property type="nucleotide sequence ID" value="NZ_BPQQ01000018.1"/>
</dbReference>
<keyword evidence="1" id="KW-1133">Transmembrane helix</keyword>
<accession>A0ABQ4SBL3</accession>
<comment type="caution">
    <text evidence="2">The sequence shown here is derived from an EMBL/GenBank/DDBJ whole genome shotgun (WGS) entry which is preliminary data.</text>
</comment>
<evidence type="ECO:0000256" key="1">
    <source>
        <dbReference type="SAM" id="Phobius"/>
    </source>
</evidence>